<keyword evidence="12 13" id="KW-0472">Membrane</keyword>
<feature type="domain" description="HAMP" evidence="15">
    <location>
        <begin position="180"/>
        <end position="232"/>
    </location>
</feature>
<dbReference type="Pfam" id="PF02518">
    <property type="entry name" value="HATPase_c"/>
    <property type="match status" value="1"/>
</dbReference>
<feature type="transmembrane region" description="Helical" evidence="13">
    <location>
        <begin position="7"/>
        <end position="28"/>
    </location>
</feature>
<organism evidence="16 17">
    <name type="scientific">Salipiger abyssi</name>
    <dbReference type="NCBI Taxonomy" id="1250539"/>
    <lineage>
        <taxon>Bacteria</taxon>
        <taxon>Pseudomonadati</taxon>
        <taxon>Pseudomonadota</taxon>
        <taxon>Alphaproteobacteria</taxon>
        <taxon>Rhodobacterales</taxon>
        <taxon>Roseobacteraceae</taxon>
        <taxon>Salipiger</taxon>
    </lineage>
</organism>
<dbReference type="GO" id="GO:0000155">
    <property type="term" value="F:phosphorelay sensor kinase activity"/>
    <property type="evidence" value="ECO:0007669"/>
    <property type="project" value="InterPro"/>
</dbReference>
<dbReference type="Pfam" id="PF00512">
    <property type="entry name" value="HisKA"/>
    <property type="match status" value="1"/>
</dbReference>
<dbReference type="Pfam" id="PF08521">
    <property type="entry name" value="2CSK_N"/>
    <property type="match status" value="1"/>
</dbReference>
<comment type="catalytic activity">
    <reaction evidence="1">
        <text>ATP + protein L-histidine = ADP + protein N-phospho-L-histidine.</text>
        <dbReference type="EC" id="2.7.13.3"/>
    </reaction>
</comment>
<sequence length="448" mass="47748">MTISIRLRLFLILALATGAIWLSAVLWIETSTRAEVERVLDARLAEAATMVSSLISDHRIEVAHAGGETMQVPMPPAGGYTRQLSCQIWSLDDDALVGRSDGAPQARLTAAEGAGYSQSDVEGEPWRVFTVVNPALGVRVMVGDSIAVRDRLVRDVIEGLLLPAAIILPLLGGLIWISVARGLAPLDRLAATLRARSPSDLSPLPQGPAPREIRPVRRALDTLFARVAAARDTERDFTTYAAHELKTPLAGMRTQAQVLRMAPDAETRAAALRAIETSVDRTDRLVRQLLELAEIDRETPEQTAADPAALIGETMAELAPLARAREIALDSDLAPLPGTVRTSPFLLHATLRNLIENAIIASPNGGSVRVTARHAEGALHIGIADDGPGIPEDQRARMTERFVRGPSGSGSGLGLSIVASAVARLNGALDLGGRDAEGRHLVSVRLPD</sequence>
<dbReference type="SUPFAM" id="SSF55874">
    <property type="entry name" value="ATPase domain of HSP90 chaperone/DNA topoisomerase II/histidine kinase"/>
    <property type="match status" value="1"/>
</dbReference>
<evidence type="ECO:0000256" key="3">
    <source>
        <dbReference type="ARBA" id="ARBA00012438"/>
    </source>
</evidence>
<dbReference type="PRINTS" id="PR00344">
    <property type="entry name" value="BCTRLSENSOR"/>
</dbReference>
<dbReference type="InterPro" id="IPR050428">
    <property type="entry name" value="TCS_sensor_his_kinase"/>
</dbReference>
<keyword evidence="7" id="KW-0547">Nucleotide-binding</keyword>
<dbReference type="Gene3D" id="3.30.565.10">
    <property type="entry name" value="Histidine kinase-like ATPase, C-terminal domain"/>
    <property type="match status" value="1"/>
</dbReference>
<dbReference type="PROSITE" id="PS50109">
    <property type="entry name" value="HIS_KIN"/>
    <property type="match status" value="1"/>
</dbReference>
<dbReference type="GO" id="GO:0005524">
    <property type="term" value="F:ATP binding"/>
    <property type="evidence" value="ECO:0007669"/>
    <property type="project" value="UniProtKB-KW"/>
</dbReference>
<dbReference type="CDD" id="cd00075">
    <property type="entry name" value="HATPase"/>
    <property type="match status" value="1"/>
</dbReference>
<reference evidence="16 17" key="1">
    <citation type="submission" date="2016-04" db="EMBL/GenBank/DDBJ databases">
        <title>Deep-sea bacteria in the southern Pacific.</title>
        <authorList>
            <person name="Tang K."/>
        </authorList>
    </citation>
    <scope>NUCLEOTIDE SEQUENCE [LARGE SCALE GENOMIC DNA]</scope>
    <source>
        <strain evidence="16 17">JLT2014</strain>
    </source>
</reference>
<keyword evidence="4" id="KW-0597">Phosphoprotein</keyword>
<evidence type="ECO:0000256" key="8">
    <source>
        <dbReference type="ARBA" id="ARBA00022777"/>
    </source>
</evidence>
<feature type="transmembrane region" description="Helical" evidence="13">
    <location>
        <begin position="160"/>
        <end position="179"/>
    </location>
</feature>
<dbReference type="CDD" id="cd00082">
    <property type="entry name" value="HisKA"/>
    <property type="match status" value="1"/>
</dbReference>
<dbReference type="InterPro" id="IPR004358">
    <property type="entry name" value="Sig_transdc_His_kin-like_C"/>
</dbReference>
<dbReference type="EMBL" id="CP015093">
    <property type="protein sequence ID" value="APZ53357.1"/>
    <property type="molecule type" value="Genomic_DNA"/>
</dbReference>
<keyword evidence="6 13" id="KW-0812">Transmembrane</keyword>
<keyword evidence="10 13" id="KW-1133">Transmembrane helix</keyword>
<dbReference type="InterPro" id="IPR036890">
    <property type="entry name" value="HATPase_C_sf"/>
</dbReference>
<evidence type="ECO:0000256" key="13">
    <source>
        <dbReference type="SAM" id="Phobius"/>
    </source>
</evidence>
<dbReference type="InterPro" id="IPR005467">
    <property type="entry name" value="His_kinase_dom"/>
</dbReference>
<evidence type="ECO:0000256" key="7">
    <source>
        <dbReference type="ARBA" id="ARBA00022741"/>
    </source>
</evidence>
<keyword evidence="9" id="KW-0067">ATP-binding</keyword>
<evidence type="ECO:0000256" key="10">
    <source>
        <dbReference type="ARBA" id="ARBA00022989"/>
    </source>
</evidence>
<evidence type="ECO:0000313" key="17">
    <source>
        <dbReference type="Proteomes" id="UP000187059"/>
    </source>
</evidence>
<accession>A0A1P8UVD1</accession>
<dbReference type="SUPFAM" id="SSF47384">
    <property type="entry name" value="Homodimeric domain of signal transducing histidine kinase"/>
    <property type="match status" value="1"/>
</dbReference>
<dbReference type="Proteomes" id="UP000187059">
    <property type="component" value="Chromosome"/>
</dbReference>
<keyword evidence="17" id="KW-1185">Reference proteome</keyword>
<evidence type="ECO:0000256" key="5">
    <source>
        <dbReference type="ARBA" id="ARBA00022679"/>
    </source>
</evidence>
<dbReference type="Gene3D" id="1.10.287.130">
    <property type="match status" value="1"/>
</dbReference>
<evidence type="ECO:0000256" key="9">
    <source>
        <dbReference type="ARBA" id="ARBA00022840"/>
    </source>
</evidence>
<evidence type="ECO:0000256" key="6">
    <source>
        <dbReference type="ARBA" id="ARBA00022692"/>
    </source>
</evidence>
<dbReference type="PANTHER" id="PTHR45436">
    <property type="entry name" value="SENSOR HISTIDINE KINASE YKOH"/>
    <property type="match status" value="1"/>
</dbReference>
<dbReference type="SMART" id="SM00387">
    <property type="entry name" value="HATPase_c"/>
    <property type="match status" value="1"/>
</dbReference>
<dbReference type="InterPro" id="IPR013727">
    <property type="entry name" value="2CSK_N"/>
</dbReference>
<dbReference type="GO" id="GO:0005886">
    <property type="term" value="C:plasma membrane"/>
    <property type="evidence" value="ECO:0007669"/>
    <property type="project" value="TreeGrafter"/>
</dbReference>
<evidence type="ECO:0000259" key="15">
    <source>
        <dbReference type="PROSITE" id="PS50885"/>
    </source>
</evidence>
<dbReference type="AlphaFoldDB" id="A0A1P8UVD1"/>
<feature type="domain" description="Histidine kinase" evidence="14">
    <location>
        <begin position="240"/>
        <end position="448"/>
    </location>
</feature>
<proteinExistence type="predicted"/>
<keyword evidence="5 16" id="KW-0808">Transferase</keyword>
<dbReference type="InterPro" id="IPR003661">
    <property type="entry name" value="HisK_dim/P_dom"/>
</dbReference>
<dbReference type="PANTHER" id="PTHR45436:SF14">
    <property type="entry name" value="SENSOR PROTEIN QSEC"/>
    <property type="match status" value="1"/>
</dbReference>
<comment type="subcellular location">
    <subcellularLocation>
        <location evidence="2">Membrane</location>
        <topology evidence="2">Multi-pass membrane protein</topology>
    </subcellularLocation>
</comment>
<dbReference type="PROSITE" id="PS50885">
    <property type="entry name" value="HAMP"/>
    <property type="match status" value="1"/>
</dbReference>
<evidence type="ECO:0000256" key="12">
    <source>
        <dbReference type="ARBA" id="ARBA00023136"/>
    </source>
</evidence>
<evidence type="ECO:0000256" key="1">
    <source>
        <dbReference type="ARBA" id="ARBA00000085"/>
    </source>
</evidence>
<dbReference type="STRING" id="1250539.Ga0080574_TMP3023"/>
<evidence type="ECO:0000256" key="4">
    <source>
        <dbReference type="ARBA" id="ARBA00022553"/>
    </source>
</evidence>
<dbReference type="InterPro" id="IPR003594">
    <property type="entry name" value="HATPase_dom"/>
</dbReference>
<dbReference type="OrthoDB" id="9809766at2"/>
<evidence type="ECO:0000313" key="16">
    <source>
        <dbReference type="EMBL" id="APZ53357.1"/>
    </source>
</evidence>
<dbReference type="SMART" id="SM00388">
    <property type="entry name" value="HisKA"/>
    <property type="match status" value="1"/>
</dbReference>
<dbReference type="RefSeq" id="WP_076701321.1">
    <property type="nucleotide sequence ID" value="NZ_CP015093.1"/>
</dbReference>
<keyword evidence="11" id="KW-0902">Two-component regulatory system</keyword>
<dbReference type="InterPro" id="IPR036097">
    <property type="entry name" value="HisK_dim/P_sf"/>
</dbReference>
<keyword evidence="8 16" id="KW-0418">Kinase</keyword>
<gene>
    <name evidence="16" type="ORF">Ga0080574_TMP3023</name>
</gene>
<dbReference type="InterPro" id="IPR003660">
    <property type="entry name" value="HAMP_dom"/>
</dbReference>
<evidence type="ECO:0000256" key="11">
    <source>
        <dbReference type="ARBA" id="ARBA00023012"/>
    </source>
</evidence>
<dbReference type="EC" id="2.7.13.3" evidence="3"/>
<evidence type="ECO:0000259" key="14">
    <source>
        <dbReference type="PROSITE" id="PS50109"/>
    </source>
</evidence>
<evidence type="ECO:0000256" key="2">
    <source>
        <dbReference type="ARBA" id="ARBA00004141"/>
    </source>
</evidence>
<dbReference type="KEGG" id="paby:Ga0080574_TMP3023"/>
<name>A0A1P8UVD1_9RHOB</name>
<protein>
    <recommendedName>
        <fullName evidence="3">histidine kinase</fullName>
        <ecNumber evidence="3">2.7.13.3</ecNumber>
    </recommendedName>
</protein>